<reference evidence="3 4" key="1">
    <citation type="submission" date="2018-07" db="EMBL/GenBank/DDBJ databases">
        <title>Complete genome sequencing of Ornithinimicrobium sp. AMA3305.</title>
        <authorList>
            <person name="Bae J.-W."/>
        </authorList>
    </citation>
    <scope>NUCLEOTIDE SEQUENCE [LARGE SCALE GENOMIC DNA]</scope>
    <source>
        <strain evidence="3 4">AMA3305</strain>
    </source>
</reference>
<dbReference type="OrthoDB" id="9800988at2"/>
<keyword evidence="4" id="KW-1185">Reference proteome</keyword>
<organism evidence="3 4">
    <name type="scientific">Ornithinimicrobium avium</name>
    <dbReference type="NCBI Taxonomy" id="2283195"/>
    <lineage>
        <taxon>Bacteria</taxon>
        <taxon>Bacillati</taxon>
        <taxon>Actinomycetota</taxon>
        <taxon>Actinomycetes</taxon>
        <taxon>Micrococcales</taxon>
        <taxon>Ornithinimicrobiaceae</taxon>
        <taxon>Ornithinimicrobium</taxon>
    </lineage>
</organism>
<dbReference type="PANTHER" id="PTHR43433">
    <property type="entry name" value="HYDROLASE, ALPHA/BETA FOLD FAMILY PROTEIN"/>
    <property type="match status" value="1"/>
</dbReference>
<dbReference type="KEGG" id="orn:DV701_05730"/>
<dbReference type="Proteomes" id="UP000253790">
    <property type="component" value="Chromosome"/>
</dbReference>
<accession>A0A345NKY0</accession>
<evidence type="ECO:0000313" key="3">
    <source>
        <dbReference type="EMBL" id="AXH95688.1"/>
    </source>
</evidence>
<dbReference type="InterPro" id="IPR000073">
    <property type="entry name" value="AB_hydrolase_1"/>
</dbReference>
<sequence>MHASPYVRRAPPHSTCDTIAPPRTTGDTIGPPRTTGWTVNGPAPGPADRVEHGDPHGVAVLYLHGTPGSRVESRLLADAARRAGVRLIGVDRPGFGQTPLPGSPRLENWPVRVERLADRLGLDRFAVVGWSGGGVYALACVAALPDRISRVALVAPAGPGHGHGVGGWLETASSSLLATLAGVPGLVTLAGKAAGAARRLPPLRGRVPTPRTVRTLVAAAQHALRHGAAGWRHELGVLGEDWGPLVTSAREAMDARAAAGDPLPLTVWHGTPDRSVPVAEGRALAAALGALLVEDPDAGHVGVLVRHAAEVMEFLAGEAAEPQRSAGSGTSGP</sequence>
<dbReference type="InterPro" id="IPR050471">
    <property type="entry name" value="AB_hydrolase"/>
</dbReference>
<evidence type="ECO:0000259" key="2">
    <source>
        <dbReference type="Pfam" id="PF00561"/>
    </source>
</evidence>
<protein>
    <submittedName>
        <fullName evidence="3">Alpha/beta hydrolase</fullName>
    </submittedName>
</protein>
<evidence type="ECO:0000256" key="1">
    <source>
        <dbReference type="SAM" id="MobiDB-lite"/>
    </source>
</evidence>
<dbReference type="PANTHER" id="PTHR43433:SF5">
    <property type="entry name" value="AB HYDROLASE-1 DOMAIN-CONTAINING PROTEIN"/>
    <property type="match status" value="1"/>
</dbReference>
<proteinExistence type="predicted"/>
<feature type="region of interest" description="Disordered" evidence="1">
    <location>
        <begin position="1"/>
        <end position="52"/>
    </location>
</feature>
<gene>
    <name evidence="3" type="ORF">DV701_05730</name>
</gene>
<dbReference type="SUPFAM" id="SSF53474">
    <property type="entry name" value="alpha/beta-Hydrolases"/>
    <property type="match status" value="1"/>
</dbReference>
<evidence type="ECO:0000313" key="4">
    <source>
        <dbReference type="Proteomes" id="UP000253790"/>
    </source>
</evidence>
<dbReference type="Pfam" id="PF00561">
    <property type="entry name" value="Abhydrolase_1"/>
    <property type="match status" value="1"/>
</dbReference>
<dbReference type="PRINTS" id="PR00111">
    <property type="entry name" value="ABHYDROLASE"/>
</dbReference>
<dbReference type="EMBL" id="CP031229">
    <property type="protein sequence ID" value="AXH95688.1"/>
    <property type="molecule type" value="Genomic_DNA"/>
</dbReference>
<keyword evidence="3" id="KW-0378">Hydrolase</keyword>
<dbReference type="GO" id="GO:0016787">
    <property type="term" value="F:hydrolase activity"/>
    <property type="evidence" value="ECO:0007669"/>
    <property type="project" value="UniProtKB-KW"/>
</dbReference>
<dbReference type="InterPro" id="IPR029058">
    <property type="entry name" value="AB_hydrolase_fold"/>
</dbReference>
<dbReference type="Gene3D" id="3.40.50.1820">
    <property type="entry name" value="alpha/beta hydrolase"/>
    <property type="match status" value="1"/>
</dbReference>
<name>A0A345NKY0_9MICO</name>
<feature type="domain" description="AB hydrolase-1" evidence="2">
    <location>
        <begin position="59"/>
        <end position="304"/>
    </location>
</feature>
<dbReference type="AlphaFoldDB" id="A0A345NKY0"/>